<proteinExistence type="predicted"/>
<gene>
    <name evidence="1" type="ORF">E2636_05925</name>
</gene>
<accession>A0A4P6ZWD4</accession>
<evidence type="ECO:0000313" key="2">
    <source>
        <dbReference type="Proteomes" id="UP000294292"/>
    </source>
</evidence>
<evidence type="ECO:0000313" key="1">
    <source>
        <dbReference type="EMBL" id="QBP40682.1"/>
    </source>
</evidence>
<dbReference type="KEGG" id="panc:E2636_05925"/>
<keyword evidence="2" id="KW-1185">Reference proteome</keyword>
<dbReference type="OrthoDB" id="2453789at2"/>
<dbReference type="AlphaFoldDB" id="A0A4P6ZWD4"/>
<dbReference type="EMBL" id="CP038015">
    <property type="protein sequence ID" value="QBP40682.1"/>
    <property type="molecule type" value="Genomic_DNA"/>
</dbReference>
<dbReference type="Proteomes" id="UP000294292">
    <property type="component" value="Chromosome"/>
</dbReference>
<organism evidence="1 2">
    <name type="scientific">Paenisporosarcina antarctica</name>
    <dbReference type="NCBI Taxonomy" id="417367"/>
    <lineage>
        <taxon>Bacteria</taxon>
        <taxon>Bacillati</taxon>
        <taxon>Bacillota</taxon>
        <taxon>Bacilli</taxon>
        <taxon>Bacillales</taxon>
        <taxon>Caryophanaceae</taxon>
        <taxon>Paenisporosarcina</taxon>
    </lineage>
</organism>
<name>A0A4P6ZWD4_9BACL</name>
<sequence>MKRRFIILFSFLFMLTLLTGCNKVEIGPEIKVKSIMDVAQYSGISPDELIEKLGQPLRKDEWVYYNSKGEKHLATSYNYEVESYPLELIIIENAVVKMNILTLENEGNEFFIDSNKDVIALAGVIPSDHMITMIENSVMLRYSSISDAVSEIWATLEGKQVRFIRVTYNSTYIN</sequence>
<protein>
    <submittedName>
        <fullName evidence="1">Uncharacterized protein</fullName>
    </submittedName>
</protein>
<reference evidence="1 2" key="1">
    <citation type="submission" date="2019-03" db="EMBL/GenBank/DDBJ databases">
        <title>Complete genome sequence of Paenisporosarcina antarctica CGMCC 1.6503T.</title>
        <authorList>
            <person name="Rong J.-C."/>
            <person name="Chi N.-Y."/>
            <person name="Zhang Q.-F."/>
        </authorList>
    </citation>
    <scope>NUCLEOTIDE SEQUENCE [LARGE SCALE GENOMIC DNA]</scope>
    <source>
        <strain evidence="1 2">CGMCC 1.6503</strain>
    </source>
</reference>
<dbReference type="PROSITE" id="PS51257">
    <property type="entry name" value="PROKAR_LIPOPROTEIN"/>
    <property type="match status" value="1"/>
</dbReference>